<dbReference type="PROSITE" id="PS50244">
    <property type="entry name" value="S5A_REDUCTASE"/>
    <property type="match status" value="1"/>
</dbReference>
<feature type="transmembrane region" description="Helical" evidence="9">
    <location>
        <begin position="261"/>
        <end position="284"/>
    </location>
</feature>
<dbReference type="PANTHER" id="PTHR14624">
    <property type="entry name" value="DFG10 PROTEIN"/>
    <property type="match status" value="1"/>
</dbReference>
<comment type="catalytic activity">
    <reaction evidence="8 9">
        <text>a di-trans,poly-cis-dolichal + NADP(+) = a di-trans,poly-cis-polyprenal + NADPH + H(+)</text>
        <dbReference type="Rhea" id="RHEA:80727"/>
        <dbReference type="Rhea" id="RHEA-COMP:19536"/>
        <dbReference type="Rhea" id="RHEA-COMP:19537"/>
        <dbReference type="ChEBI" id="CHEBI:15378"/>
        <dbReference type="ChEBI" id="CHEBI:57783"/>
        <dbReference type="ChEBI" id="CHEBI:58349"/>
        <dbReference type="ChEBI" id="CHEBI:231623"/>
        <dbReference type="ChEBI" id="CHEBI:231637"/>
        <dbReference type="EC" id="1.3.1.94"/>
    </reaction>
    <physiologicalReaction direction="right-to-left" evidence="8 9">
        <dbReference type="Rhea" id="RHEA:80729"/>
    </physiologicalReaction>
</comment>
<proteinExistence type="inferred from homology"/>
<dbReference type="InterPro" id="IPR001104">
    <property type="entry name" value="3-oxo-5_a-steroid_4-DH_C"/>
</dbReference>
<dbReference type="InterPro" id="IPR039698">
    <property type="entry name" value="Dfg10/SRD5A3"/>
</dbReference>
<evidence type="ECO:0000313" key="11">
    <source>
        <dbReference type="EMBL" id="CAL7948829.1"/>
    </source>
</evidence>
<feature type="transmembrane region" description="Helical" evidence="9">
    <location>
        <begin position="232"/>
        <end position="255"/>
    </location>
</feature>
<evidence type="ECO:0000256" key="1">
    <source>
        <dbReference type="ARBA" id="ARBA00004127"/>
    </source>
</evidence>
<keyword evidence="5 9" id="KW-0472">Membrane</keyword>
<sequence>MQINIIRILFIFCSIFTGICGLLIYCIELRLPVLISRTYRYGKFSSNVHQSLLVKFEIPKERFKDFYRFSAPASSYVLYLVVSKYLWNNDISRYFIWMLNVCLGSFRQQLVSPESTFIAVLLLTLHCWKRLYETHCVNIFSDKKINISHYLVGLYHYLGSLVSIVGESEGFVEGSEGNFSWKRITYFQLLCALTFISSSYVQLRANIVLSNLRKDKDEKINRAIYKIPHGGLFKYVSGALNITEIIIYVILSIILWQSSTFHYVTIWVIINQVCTAVLTHEWYVQTFQNYPKSRKILLPYIF</sequence>
<evidence type="ECO:0000256" key="6">
    <source>
        <dbReference type="ARBA" id="ARBA00046320"/>
    </source>
</evidence>
<dbReference type="EMBL" id="CAXAJV020001299">
    <property type="protein sequence ID" value="CAL7948829.1"/>
    <property type="molecule type" value="Genomic_DNA"/>
</dbReference>
<accession>A0ABP1P6E2</accession>
<reference evidence="11 12" key="1">
    <citation type="submission" date="2024-08" db="EMBL/GenBank/DDBJ databases">
        <authorList>
            <person name="Will J Nash"/>
            <person name="Angela Man"/>
            <person name="Seanna McTaggart"/>
            <person name="Kendall Baker"/>
            <person name="Tom Barker"/>
            <person name="Leah Catchpole"/>
            <person name="Alex Durrant"/>
            <person name="Karim Gharbi"/>
            <person name="Naomi Irish"/>
            <person name="Gemy Kaithakottil"/>
            <person name="Debby Ku"/>
            <person name="Aaliyah Providence"/>
            <person name="Felix Shaw"/>
            <person name="David Swarbreck"/>
            <person name="Chris Watkins"/>
            <person name="Ann M. McCartney"/>
            <person name="Giulio Formenti"/>
            <person name="Alice Mouton"/>
            <person name="Noel Vella"/>
            <person name="Bjorn M von Reumont"/>
            <person name="Adriana Vella"/>
            <person name="Wilfried Haerty"/>
        </authorList>
    </citation>
    <scope>NUCLEOTIDE SEQUENCE [LARGE SCALE GENOMIC DNA]</scope>
</reference>
<feature type="domain" description="3-oxo-5-alpha-steroid 4-dehydrogenase C-terminal" evidence="10">
    <location>
        <begin position="187"/>
        <end position="302"/>
    </location>
</feature>
<evidence type="ECO:0000259" key="10">
    <source>
        <dbReference type="Pfam" id="PF02544"/>
    </source>
</evidence>
<evidence type="ECO:0000256" key="2">
    <source>
        <dbReference type="ARBA" id="ARBA00012522"/>
    </source>
</evidence>
<protein>
    <recommendedName>
        <fullName evidence="7 9">Polyprenal reductase</fullName>
        <ecNumber evidence="2 9">1.3.1.94</ecNumber>
    </recommendedName>
</protein>
<keyword evidence="9" id="KW-0256">Endoplasmic reticulum</keyword>
<dbReference type="EC" id="1.3.1.94" evidence="2 9"/>
<keyword evidence="4 9" id="KW-1133">Transmembrane helix</keyword>
<evidence type="ECO:0000256" key="3">
    <source>
        <dbReference type="ARBA" id="ARBA00022692"/>
    </source>
</evidence>
<keyword evidence="9" id="KW-0560">Oxidoreductase</keyword>
<dbReference type="Proteomes" id="UP001642520">
    <property type="component" value="Unassembled WGS sequence"/>
</dbReference>
<dbReference type="PANTHER" id="PTHR14624:SF0">
    <property type="entry name" value="POLYPRENOL REDUCTASE"/>
    <property type="match status" value="1"/>
</dbReference>
<evidence type="ECO:0000313" key="12">
    <source>
        <dbReference type="Proteomes" id="UP001642520"/>
    </source>
</evidence>
<evidence type="ECO:0000256" key="8">
    <source>
        <dbReference type="ARBA" id="ARBA00049427"/>
    </source>
</evidence>
<evidence type="ECO:0000256" key="7">
    <source>
        <dbReference type="ARBA" id="ARBA00047186"/>
    </source>
</evidence>
<gene>
    <name evidence="11" type="ORF">XYLVIOL_LOCUS9096</name>
</gene>
<comment type="pathway">
    <text evidence="9">Protein modification; protein glycosylation.</text>
</comment>
<comment type="function">
    <text evidence="9">Plays a key role in early steps of protein N-linked glycosylation by being involved in the conversion of polyprenol into dolichol. Acts as a polyprenal reductase that mediates the reduction of polyprenal into dolichal in a NADP-dependent mechanism. Dolichols are required for the synthesis of dolichol-linked monosaccharides and the oligosaccharide precursor used for N-glycosylation.</text>
</comment>
<name>A0ABP1P6E2_XYLVO</name>
<comment type="caution">
    <text evidence="11">The sequence shown here is derived from an EMBL/GenBank/DDBJ whole genome shotgun (WGS) entry which is preliminary data.</text>
</comment>
<dbReference type="Pfam" id="PF02544">
    <property type="entry name" value="Steroid_dh"/>
    <property type="match status" value="1"/>
</dbReference>
<comment type="subcellular location">
    <subcellularLocation>
        <location evidence="1">Endomembrane system</location>
        <topology evidence="1">Multi-pass membrane protein</topology>
    </subcellularLocation>
    <subcellularLocation>
        <location evidence="9">Endoplasmic reticulum membrane</location>
    </subcellularLocation>
</comment>
<evidence type="ECO:0000256" key="4">
    <source>
        <dbReference type="ARBA" id="ARBA00022989"/>
    </source>
</evidence>
<comment type="similarity">
    <text evidence="6 9">Belongs to the steroid 5-alpha reductase family. Polyprenal reductase subfamily.</text>
</comment>
<feature type="transmembrane region" description="Helical" evidence="9">
    <location>
        <begin position="6"/>
        <end position="27"/>
    </location>
</feature>
<organism evidence="11 12">
    <name type="scientific">Xylocopa violacea</name>
    <name type="common">Violet carpenter bee</name>
    <name type="synonym">Apis violacea</name>
    <dbReference type="NCBI Taxonomy" id="135666"/>
    <lineage>
        <taxon>Eukaryota</taxon>
        <taxon>Metazoa</taxon>
        <taxon>Ecdysozoa</taxon>
        <taxon>Arthropoda</taxon>
        <taxon>Hexapoda</taxon>
        <taxon>Insecta</taxon>
        <taxon>Pterygota</taxon>
        <taxon>Neoptera</taxon>
        <taxon>Endopterygota</taxon>
        <taxon>Hymenoptera</taxon>
        <taxon>Apocrita</taxon>
        <taxon>Aculeata</taxon>
        <taxon>Apoidea</taxon>
        <taxon>Anthophila</taxon>
        <taxon>Apidae</taxon>
        <taxon>Xylocopa</taxon>
        <taxon>Xylocopa</taxon>
    </lineage>
</organism>
<evidence type="ECO:0000256" key="9">
    <source>
        <dbReference type="RuleBase" id="RU367081"/>
    </source>
</evidence>
<comment type="caution">
    <text evidence="9">Lacks conserved residue(s) required for the propagation of feature annotation.</text>
</comment>
<keyword evidence="3 9" id="KW-0812">Transmembrane</keyword>
<keyword evidence="12" id="KW-1185">Reference proteome</keyword>
<evidence type="ECO:0000256" key="5">
    <source>
        <dbReference type="ARBA" id="ARBA00023136"/>
    </source>
</evidence>
<keyword evidence="9" id="KW-0521">NADP</keyword>